<evidence type="ECO:0000313" key="6">
    <source>
        <dbReference type="EMBL" id="PZR36011.1"/>
    </source>
</evidence>
<keyword evidence="3" id="KW-0804">Transcription</keyword>
<dbReference type="RefSeq" id="WP_304275026.1">
    <property type="nucleotide sequence ID" value="NZ_QFQZ01000010.1"/>
</dbReference>
<accession>A0A2W5XEC5</accession>
<dbReference type="PANTHER" id="PTHR30055:SF146">
    <property type="entry name" value="HTH-TYPE TRANSCRIPTIONAL DUAL REGULATOR CECR"/>
    <property type="match status" value="1"/>
</dbReference>
<evidence type="ECO:0000256" key="4">
    <source>
        <dbReference type="PROSITE-ProRule" id="PRU00335"/>
    </source>
</evidence>
<protein>
    <submittedName>
        <fullName evidence="6">TetR/AcrR family transcriptional regulator</fullName>
    </submittedName>
</protein>
<evidence type="ECO:0000313" key="7">
    <source>
        <dbReference type="Proteomes" id="UP000249393"/>
    </source>
</evidence>
<keyword evidence="2 4" id="KW-0238">DNA-binding</keyword>
<dbReference type="InterPro" id="IPR050109">
    <property type="entry name" value="HTH-type_TetR-like_transc_reg"/>
</dbReference>
<dbReference type="Gene3D" id="1.10.357.10">
    <property type="entry name" value="Tetracycline Repressor, domain 2"/>
    <property type="match status" value="1"/>
</dbReference>
<dbReference type="Pfam" id="PF00440">
    <property type="entry name" value="TetR_N"/>
    <property type="match status" value="1"/>
</dbReference>
<feature type="DNA-binding region" description="H-T-H motif" evidence="4">
    <location>
        <begin position="34"/>
        <end position="53"/>
    </location>
</feature>
<keyword evidence="1" id="KW-0805">Transcription regulation</keyword>
<sequence length="207" mass="22335">MLVGAGLKRSGHKREEILASARALFLREGYADAGMEVVARAAGVSTATLYAYFPGKADLFRAIVLETVASLTAPVREAVRVKGDARTRLTALACAYASFFSQPDSRALFRVVTSERRRFEDVAEYLLQSARDELGGAAIAVINDLVKTGELKVEKASWAASQLMGMLDHVTLVLGLSAGDEVQPRRALRAIAEDAVETFLARYGVRG</sequence>
<dbReference type="GO" id="GO:0003700">
    <property type="term" value="F:DNA-binding transcription factor activity"/>
    <property type="evidence" value="ECO:0007669"/>
    <property type="project" value="TreeGrafter"/>
</dbReference>
<dbReference type="InterPro" id="IPR009057">
    <property type="entry name" value="Homeodomain-like_sf"/>
</dbReference>
<evidence type="ECO:0000256" key="2">
    <source>
        <dbReference type="ARBA" id="ARBA00023125"/>
    </source>
</evidence>
<dbReference type="Pfam" id="PF14246">
    <property type="entry name" value="TetR_C_7"/>
    <property type="match status" value="1"/>
</dbReference>
<reference evidence="6 7" key="1">
    <citation type="submission" date="2017-08" db="EMBL/GenBank/DDBJ databases">
        <title>Infants hospitalized years apart are colonized by the same room-sourced microbial strains.</title>
        <authorList>
            <person name="Brooks B."/>
            <person name="Olm M.R."/>
            <person name="Firek B.A."/>
            <person name="Baker R."/>
            <person name="Thomas B.C."/>
            <person name="Morowitz M.J."/>
            <person name="Banfield J.F."/>
        </authorList>
    </citation>
    <scope>NUCLEOTIDE SEQUENCE [LARGE SCALE GENOMIC DNA]</scope>
    <source>
        <strain evidence="6">S2_003_000_R2_4</strain>
    </source>
</reference>
<evidence type="ECO:0000259" key="5">
    <source>
        <dbReference type="PROSITE" id="PS50977"/>
    </source>
</evidence>
<dbReference type="SUPFAM" id="SSF48498">
    <property type="entry name" value="Tetracyclin repressor-like, C-terminal domain"/>
    <property type="match status" value="1"/>
</dbReference>
<dbReference type="InterPro" id="IPR001647">
    <property type="entry name" value="HTH_TetR"/>
</dbReference>
<gene>
    <name evidence="6" type="ORF">DI526_05320</name>
</gene>
<evidence type="ECO:0000256" key="3">
    <source>
        <dbReference type="ARBA" id="ARBA00023163"/>
    </source>
</evidence>
<feature type="domain" description="HTH tetR-type" evidence="5">
    <location>
        <begin position="11"/>
        <end position="71"/>
    </location>
</feature>
<dbReference type="PROSITE" id="PS50977">
    <property type="entry name" value="HTH_TETR_2"/>
    <property type="match status" value="1"/>
</dbReference>
<dbReference type="AlphaFoldDB" id="A0A2W5XEC5"/>
<proteinExistence type="predicted"/>
<name>A0A2W5XEC5_9CAUL</name>
<organism evidence="6 7">
    <name type="scientific">Caulobacter segnis</name>
    <dbReference type="NCBI Taxonomy" id="88688"/>
    <lineage>
        <taxon>Bacteria</taxon>
        <taxon>Pseudomonadati</taxon>
        <taxon>Pseudomonadota</taxon>
        <taxon>Alphaproteobacteria</taxon>
        <taxon>Caulobacterales</taxon>
        <taxon>Caulobacteraceae</taxon>
        <taxon>Caulobacter</taxon>
    </lineage>
</organism>
<comment type="caution">
    <text evidence="6">The sequence shown here is derived from an EMBL/GenBank/DDBJ whole genome shotgun (WGS) entry which is preliminary data.</text>
</comment>
<dbReference type="PANTHER" id="PTHR30055">
    <property type="entry name" value="HTH-TYPE TRANSCRIPTIONAL REGULATOR RUTR"/>
    <property type="match status" value="1"/>
</dbReference>
<dbReference type="FunFam" id="1.10.10.60:FF:000141">
    <property type="entry name" value="TetR family transcriptional regulator"/>
    <property type="match status" value="1"/>
</dbReference>
<dbReference type="Proteomes" id="UP000249393">
    <property type="component" value="Unassembled WGS sequence"/>
</dbReference>
<dbReference type="EMBL" id="QFQZ01000010">
    <property type="protein sequence ID" value="PZR36011.1"/>
    <property type="molecule type" value="Genomic_DNA"/>
</dbReference>
<dbReference type="InterPro" id="IPR039536">
    <property type="entry name" value="TetR_C_Proteobacteria"/>
</dbReference>
<dbReference type="GO" id="GO:0000976">
    <property type="term" value="F:transcription cis-regulatory region binding"/>
    <property type="evidence" value="ECO:0007669"/>
    <property type="project" value="TreeGrafter"/>
</dbReference>
<evidence type="ECO:0000256" key="1">
    <source>
        <dbReference type="ARBA" id="ARBA00023015"/>
    </source>
</evidence>
<dbReference type="SUPFAM" id="SSF46689">
    <property type="entry name" value="Homeodomain-like"/>
    <property type="match status" value="1"/>
</dbReference>
<dbReference type="PRINTS" id="PR00455">
    <property type="entry name" value="HTHTETR"/>
</dbReference>
<dbReference type="InterPro" id="IPR036271">
    <property type="entry name" value="Tet_transcr_reg_TetR-rel_C_sf"/>
</dbReference>